<keyword evidence="4 17" id="KW-0808">Transferase</keyword>
<keyword evidence="7 17" id="KW-0677">Repeat</keyword>
<comment type="pathway">
    <text evidence="17">Bacterial outer membrane biogenesis; LPS lipid A biosynthesis.</text>
</comment>
<evidence type="ECO:0000256" key="5">
    <source>
        <dbReference type="ARBA" id="ARBA00022695"/>
    </source>
</evidence>
<feature type="binding site" evidence="17">
    <location>
        <position position="79"/>
    </location>
    <ligand>
        <name>UDP-N-acetyl-alpha-D-glucosamine</name>
        <dbReference type="ChEBI" id="CHEBI:57705"/>
    </ligand>
</feature>
<reference evidence="20 21" key="1">
    <citation type="submission" date="2021-05" db="EMBL/GenBank/DDBJ databases">
        <title>Direct Submission.</title>
        <authorList>
            <person name="Li K."/>
            <person name="Gao J."/>
        </authorList>
    </citation>
    <scope>NUCLEOTIDE SEQUENCE [LARGE SCALE GENOMIC DNA]</scope>
    <source>
        <strain evidence="20 21">Mg02</strain>
    </source>
</reference>
<dbReference type="InterPro" id="IPR011004">
    <property type="entry name" value="Trimer_LpxA-like_sf"/>
</dbReference>
<gene>
    <name evidence="17 20" type="primary">glmU</name>
    <name evidence="20" type="ORF">KGD84_04600</name>
</gene>
<evidence type="ECO:0000256" key="9">
    <source>
        <dbReference type="ARBA" id="ARBA00022960"/>
    </source>
</evidence>
<evidence type="ECO:0000256" key="1">
    <source>
        <dbReference type="ARBA" id="ARBA00007707"/>
    </source>
</evidence>
<dbReference type="GO" id="GO:0003977">
    <property type="term" value="F:UDP-N-acetylglucosamine diphosphorylase activity"/>
    <property type="evidence" value="ECO:0007669"/>
    <property type="project" value="UniProtKB-EC"/>
</dbReference>
<evidence type="ECO:0000256" key="8">
    <source>
        <dbReference type="ARBA" id="ARBA00022842"/>
    </source>
</evidence>
<dbReference type="CDD" id="cd02540">
    <property type="entry name" value="GT2_GlmU_N_bac"/>
    <property type="match status" value="1"/>
</dbReference>
<feature type="binding site" evidence="17">
    <location>
        <position position="238"/>
    </location>
    <ligand>
        <name>UDP-N-acetyl-alpha-D-glucosamine</name>
        <dbReference type="ChEBI" id="CHEBI:57705"/>
    </ligand>
</feature>
<feature type="binding site" evidence="17">
    <location>
        <begin position="396"/>
        <end position="397"/>
    </location>
    <ligand>
        <name>acetyl-CoA</name>
        <dbReference type="ChEBI" id="CHEBI:57288"/>
    </ligand>
</feature>
<evidence type="ECO:0000256" key="4">
    <source>
        <dbReference type="ARBA" id="ARBA00022679"/>
    </source>
</evidence>
<dbReference type="RefSeq" id="WP_220565531.1">
    <property type="nucleotide sequence ID" value="NZ_CP074133.1"/>
</dbReference>
<keyword evidence="10 17" id="KW-0573">Peptidoglycan synthesis</keyword>
<feature type="region of interest" description="Disordered" evidence="18">
    <location>
        <begin position="442"/>
        <end position="503"/>
    </location>
</feature>
<dbReference type="SUPFAM" id="SSF51161">
    <property type="entry name" value="Trimeric LpxA-like enzymes"/>
    <property type="match status" value="1"/>
</dbReference>
<evidence type="ECO:0000256" key="12">
    <source>
        <dbReference type="ARBA" id="ARBA00023315"/>
    </source>
</evidence>
<keyword evidence="21" id="KW-1185">Reference proteome</keyword>
<dbReference type="Gene3D" id="3.90.550.10">
    <property type="entry name" value="Spore Coat Polysaccharide Biosynthesis Protein SpsA, Chain A"/>
    <property type="match status" value="1"/>
</dbReference>
<dbReference type="InterPro" id="IPR025877">
    <property type="entry name" value="MobA-like_NTP_Trfase"/>
</dbReference>
<feature type="binding site" evidence="17">
    <location>
        <position position="180"/>
    </location>
    <ligand>
        <name>UDP-N-acetyl-alpha-D-glucosamine</name>
        <dbReference type="ChEBI" id="CHEBI:57705"/>
    </ligand>
</feature>
<keyword evidence="8 17" id="KW-0460">Magnesium</keyword>
<keyword evidence="11 17" id="KW-0511">Multifunctional enzyme</keyword>
<dbReference type="PANTHER" id="PTHR43584">
    <property type="entry name" value="NUCLEOTIDYL TRANSFERASE"/>
    <property type="match status" value="1"/>
</dbReference>
<evidence type="ECO:0000256" key="15">
    <source>
        <dbReference type="ARBA" id="ARBA00048493"/>
    </source>
</evidence>
<comment type="function">
    <text evidence="16 17">Catalyzes the last two sequential reactions in the de novo biosynthetic pathway for UDP-N-acetylglucosamine (UDP-GlcNAc). The C-terminal domain catalyzes the transfer of acetyl group from acetyl coenzyme A to glucosamine-1-phosphate (GlcN-1-P) to produce N-acetylglucosamine-1-phosphate (GlcNAc-1-P), which is converted into UDP-GlcNAc by the transfer of uridine 5-monophosphate (from uridine 5-triphosphate), a reaction catalyzed by the N-terminal domain.</text>
</comment>
<dbReference type="CDD" id="cd03353">
    <property type="entry name" value="LbH_GlmU_C"/>
    <property type="match status" value="1"/>
</dbReference>
<comment type="caution">
    <text evidence="17">Lacks conserved residue(s) required for the propagation of feature annotation.</text>
</comment>
<evidence type="ECO:0000256" key="14">
    <source>
        <dbReference type="ARBA" id="ARBA00048247"/>
    </source>
</evidence>
<dbReference type="Proteomes" id="UP000676079">
    <property type="component" value="Chromosome"/>
</dbReference>
<feature type="binding site" evidence="17">
    <location>
        <position position="361"/>
    </location>
    <ligand>
        <name>UDP-N-acetyl-alpha-D-glucosamine</name>
        <dbReference type="ChEBI" id="CHEBI:57705"/>
    </ligand>
</feature>
<feature type="binding site" evidence="17">
    <location>
        <position position="376"/>
    </location>
    <ligand>
        <name>UDP-N-acetyl-alpha-D-glucosamine</name>
        <dbReference type="ChEBI" id="CHEBI:57705"/>
    </ligand>
</feature>
<evidence type="ECO:0000256" key="7">
    <source>
        <dbReference type="ARBA" id="ARBA00022737"/>
    </source>
</evidence>
<comment type="subcellular location">
    <subcellularLocation>
        <location evidence="17">Cytoplasm</location>
    </subcellularLocation>
</comment>
<dbReference type="Pfam" id="PF12804">
    <property type="entry name" value="NTP_transf_3"/>
    <property type="match status" value="1"/>
</dbReference>
<evidence type="ECO:0000313" key="21">
    <source>
        <dbReference type="Proteomes" id="UP000676079"/>
    </source>
</evidence>
<feature type="region of interest" description="Pyrophosphorylase" evidence="17">
    <location>
        <begin position="1"/>
        <end position="240"/>
    </location>
</feature>
<feature type="binding site" evidence="17">
    <location>
        <begin position="12"/>
        <end position="15"/>
    </location>
    <ligand>
        <name>UDP-N-acetyl-alpha-D-glucosamine</name>
        <dbReference type="ChEBI" id="CHEBI:57705"/>
    </ligand>
</feature>
<evidence type="ECO:0000256" key="16">
    <source>
        <dbReference type="ARBA" id="ARBA00049628"/>
    </source>
</evidence>
<dbReference type="InterPro" id="IPR050065">
    <property type="entry name" value="GlmU-like"/>
</dbReference>
<proteinExistence type="inferred from homology"/>
<dbReference type="NCBIfam" id="TIGR01173">
    <property type="entry name" value="glmU"/>
    <property type="match status" value="1"/>
</dbReference>
<evidence type="ECO:0000256" key="3">
    <source>
        <dbReference type="ARBA" id="ARBA00022490"/>
    </source>
</evidence>
<keyword evidence="6 17" id="KW-0479">Metal-binding</keyword>
<keyword evidence="13 17" id="KW-0961">Cell wall biogenesis/degradation</keyword>
<keyword evidence="12 17" id="KW-0012">Acyltransferase</keyword>
<comment type="cofactor">
    <cofactor evidence="17">
        <name>Mg(2+)</name>
        <dbReference type="ChEBI" id="CHEBI:18420"/>
    </cofactor>
    <text evidence="17">Binds 1 Mg(2+) ion per subunit.</text>
</comment>
<evidence type="ECO:0000313" key="20">
    <source>
        <dbReference type="EMBL" id="QUX25756.1"/>
    </source>
</evidence>
<comment type="catalytic activity">
    <reaction evidence="15 17">
        <text>N-acetyl-alpha-D-glucosamine 1-phosphate + UTP + H(+) = UDP-N-acetyl-alpha-D-glucosamine + diphosphate</text>
        <dbReference type="Rhea" id="RHEA:13509"/>
        <dbReference type="ChEBI" id="CHEBI:15378"/>
        <dbReference type="ChEBI" id="CHEBI:33019"/>
        <dbReference type="ChEBI" id="CHEBI:46398"/>
        <dbReference type="ChEBI" id="CHEBI:57705"/>
        <dbReference type="ChEBI" id="CHEBI:57776"/>
        <dbReference type="EC" id="2.7.7.23"/>
    </reaction>
</comment>
<keyword evidence="5 17" id="KW-0548">Nucleotidyltransferase</keyword>
<dbReference type="SUPFAM" id="SSF53448">
    <property type="entry name" value="Nucleotide-diphospho-sugar transferases"/>
    <property type="match status" value="1"/>
</dbReference>
<dbReference type="InterPro" id="IPR005882">
    <property type="entry name" value="Bifunctional_GlmU"/>
</dbReference>
<evidence type="ECO:0000259" key="19">
    <source>
        <dbReference type="Pfam" id="PF12804"/>
    </source>
</evidence>
<feature type="binding site" evidence="17">
    <location>
        <position position="415"/>
    </location>
    <ligand>
        <name>acetyl-CoA</name>
        <dbReference type="ChEBI" id="CHEBI:57288"/>
    </ligand>
</feature>
<protein>
    <recommendedName>
        <fullName evidence="17">Bifunctional protein GlmU</fullName>
    </recommendedName>
    <domain>
        <recommendedName>
            <fullName evidence="17">UDP-N-acetylglucosamine pyrophosphorylase</fullName>
            <ecNumber evidence="17">2.7.7.23</ecNumber>
        </recommendedName>
        <alternativeName>
            <fullName evidence="17">N-acetylglucosamine-1-phosphate uridyltransferase</fullName>
        </alternativeName>
    </domain>
    <domain>
        <recommendedName>
            <fullName evidence="17">Glucosamine-1-phosphate N-acetyltransferase</fullName>
            <ecNumber evidence="17">2.3.1.157</ecNumber>
        </recommendedName>
    </domain>
</protein>
<dbReference type="Gene3D" id="2.160.10.10">
    <property type="entry name" value="Hexapeptide repeat proteins"/>
    <property type="match status" value="1"/>
</dbReference>
<feature type="binding site" evidence="17">
    <location>
        <position position="165"/>
    </location>
    <ligand>
        <name>UDP-N-acetyl-alpha-D-glucosamine</name>
        <dbReference type="ChEBI" id="CHEBI:57705"/>
    </ligand>
</feature>
<feature type="binding site" evidence="17">
    <location>
        <position position="433"/>
    </location>
    <ligand>
        <name>acetyl-CoA</name>
        <dbReference type="ChEBI" id="CHEBI:57288"/>
    </ligand>
</feature>
<evidence type="ECO:0000256" key="18">
    <source>
        <dbReference type="SAM" id="MobiDB-lite"/>
    </source>
</evidence>
<evidence type="ECO:0000256" key="11">
    <source>
        <dbReference type="ARBA" id="ARBA00023268"/>
    </source>
</evidence>
<dbReference type="EMBL" id="CP074133">
    <property type="protein sequence ID" value="QUX25756.1"/>
    <property type="molecule type" value="Genomic_DNA"/>
</dbReference>
<dbReference type="PANTHER" id="PTHR43584:SF3">
    <property type="entry name" value="BIFUNCTIONAL PROTEIN GLMU"/>
    <property type="match status" value="1"/>
</dbReference>
<comment type="subunit">
    <text evidence="17">Homotrimer.</text>
</comment>
<keyword evidence="9 17" id="KW-0133">Cell shape</keyword>
<sequence length="503" mass="52703">MSVNRPAAVIVLAAGEGTRMKSQLPKVLHEIGGRSMVGHVLAAARELDPLHTAVVLGHARERIAEHLAQVAPEAVTAVQEEQKGTGHAVRMALEDLARQGIEPTGTVVLACGDTPLLRGGTLAGLVSFHEKEGNAVTVLSARVPDPHGYGRIVRDADGEFTSIVEQADATPAELAVDEINSGMYAFDGALLARVVQRIGSDNAKGEEYLPDAVALLRGDGHRVGAWVIDDADEVQGVNNRVQLAEARRLLNDRLLREHMLAGVTVVDPATTWVDVDVRIGRDTLVEPGTRLRGATAVGEDAVIGPDSDLLDTVVGDGAKVRRTTADRAEIGPGADVGPYTYLRPGTRLADRAKAGAFVEVKNANIGSGSKVPHLTYVGDADIGVGSNIGCSSVFVNYDGVNKSRSTIGDHVRIGSDNTIVAPVTVGDGAYSGAGTVVRDDVPPGALAVSDGHRQRNVEGWTERKRPGTASADAALRARSAQDGEGVGSAGRTEDAERHRADDQ</sequence>
<dbReference type="NCBIfam" id="NF010932">
    <property type="entry name" value="PRK14352.1"/>
    <property type="match status" value="1"/>
</dbReference>
<comment type="similarity">
    <text evidence="1 17">In the C-terminal section; belongs to the transferase hexapeptide repeat family.</text>
</comment>
<feature type="binding site" evidence="17">
    <location>
        <position position="150"/>
    </location>
    <ligand>
        <name>UDP-N-acetyl-alpha-D-glucosamine</name>
        <dbReference type="ChEBI" id="CHEBI:57705"/>
    </ligand>
</feature>
<feature type="compositionally biased region" description="Low complexity" evidence="18">
    <location>
        <begin position="469"/>
        <end position="480"/>
    </location>
</feature>
<feature type="compositionally biased region" description="Basic and acidic residues" evidence="18">
    <location>
        <begin position="450"/>
        <end position="465"/>
    </location>
</feature>
<feature type="compositionally biased region" description="Basic and acidic residues" evidence="18">
    <location>
        <begin position="491"/>
        <end position="503"/>
    </location>
</feature>
<evidence type="ECO:0000256" key="2">
    <source>
        <dbReference type="ARBA" id="ARBA00007947"/>
    </source>
</evidence>
<feature type="binding site" evidence="17">
    <location>
        <position position="113"/>
    </location>
    <ligand>
        <name>Mg(2+)</name>
        <dbReference type="ChEBI" id="CHEBI:18420"/>
    </ligand>
</feature>
<dbReference type="InterPro" id="IPR029044">
    <property type="entry name" value="Nucleotide-diphossugar_trans"/>
</dbReference>
<feature type="domain" description="MobA-like NTP transferase" evidence="19">
    <location>
        <begin position="9"/>
        <end position="142"/>
    </location>
</feature>
<feature type="binding site" evidence="17">
    <location>
        <position position="238"/>
    </location>
    <ligand>
        <name>Mg(2+)</name>
        <dbReference type="ChEBI" id="CHEBI:18420"/>
    </ligand>
</feature>
<keyword evidence="3 17" id="KW-0963">Cytoplasm</keyword>
<dbReference type="EC" id="2.7.7.23" evidence="17"/>
<organism evidence="20 21">
    <name type="scientific">Nocardiopsis changdeensis</name>
    <dbReference type="NCBI Taxonomy" id="2831969"/>
    <lineage>
        <taxon>Bacteria</taxon>
        <taxon>Bacillati</taxon>
        <taxon>Actinomycetota</taxon>
        <taxon>Actinomycetes</taxon>
        <taxon>Streptosporangiales</taxon>
        <taxon>Nocardiopsidaceae</taxon>
        <taxon>Nocardiopsis</taxon>
    </lineage>
</organism>
<feature type="region of interest" description="N-acetyltransferase" evidence="17">
    <location>
        <begin position="262"/>
        <end position="503"/>
    </location>
</feature>
<comment type="pathway">
    <text evidence="17">Nucleotide-sugar biosynthesis; UDP-N-acetyl-alpha-D-glucosamine biosynthesis; UDP-N-acetyl-alpha-D-glucosamine from N-acetyl-alpha-D-glucosamine 1-phosphate: step 1/1.</text>
</comment>
<dbReference type="EC" id="2.3.1.157" evidence="17"/>
<feature type="binding site" evidence="17">
    <location>
        <position position="343"/>
    </location>
    <ligand>
        <name>UDP-N-acetyl-alpha-D-glucosamine</name>
        <dbReference type="ChEBI" id="CHEBI:57705"/>
    </ligand>
</feature>
<name>A0ABX8BUH7_9ACTN</name>
<feature type="binding site" evidence="17">
    <location>
        <position position="387"/>
    </location>
    <ligand>
        <name>UDP-N-acetyl-alpha-D-glucosamine</name>
        <dbReference type="ChEBI" id="CHEBI:57705"/>
    </ligand>
</feature>
<comment type="catalytic activity">
    <reaction evidence="14 17">
        <text>alpha-D-glucosamine 1-phosphate + acetyl-CoA = N-acetyl-alpha-D-glucosamine 1-phosphate + CoA + H(+)</text>
        <dbReference type="Rhea" id="RHEA:13725"/>
        <dbReference type="ChEBI" id="CHEBI:15378"/>
        <dbReference type="ChEBI" id="CHEBI:57287"/>
        <dbReference type="ChEBI" id="CHEBI:57288"/>
        <dbReference type="ChEBI" id="CHEBI:57776"/>
        <dbReference type="ChEBI" id="CHEBI:58516"/>
        <dbReference type="EC" id="2.3.1.157"/>
    </reaction>
</comment>
<evidence type="ECO:0000256" key="6">
    <source>
        <dbReference type="ARBA" id="ARBA00022723"/>
    </source>
</evidence>
<evidence type="ECO:0000256" key="10">
    <source>
        <dbReference type="ARBA" id="ARBA00022984"/>
    </source>
</evidence>
<comment type="similarity">
    <text evidence="2 17">In the N-terminal section; belongs to the N-acetylglucosamine-1-phosphate uridyltransferase family.</text>
</comment>
<dbReference type="InterPro" id="IPR038009">
    <property type="entry name" value="GlmU_C_LbH"/>
</dbReference>
<accession>A0ABX8BUH7</accession>
<dbReference type="HAMAP" id="MF_01631">
    <property type="entry name" value="GlmU"/>
    <property type="match status" value="1"/>
</dbReference>
<feature type="binding site" evidence="17">
    <location>
        <position position="26"/>
    </location>
    <ligand>
        <name>UDP-N-acetyl-alpha-D-glucosamine</name>
        <dbReference type="ChEBI" id="CHEBI:57705"/>
    </ligand>
</feature>
<evidence type="ECO:0000256" key="13">
    <source>
        <dbReference type="ARBA" id="ARBA00023316"/>
    </source>
</evidence>
<evidence type="ECO:0000256" key="17">
    <source>
        <dbReference type="HAMAP-Rule" id="MF_01631"/>
    </source>
</evidence>
<comment type="pathway">
    <text evidence="17">Nucleotide-sugar biosynthesis; UDP-N-acetyl-alpha-D-glucosamine biosynthesis; N-acetyl-alpha-D-glucosamine 1-phosphate from alpha-D-glucosamine 6-phosphate (route II): step 2/2.</text>
</comment>
<feature type="active site" description="Proton acceptor" evidence="17">
    <location>
        <position position="373"/>
    </location>
</feature>
<feature type="binding site" evidence="17">
    <location>
        <begin position="84"/>
        <end position="85"/>
    </location>
    <ligand>
        <name>UDP-N-acetyl-alpha-D-glucosamine</name>
        <dbReference type="ChEBI" id="CHEBI:57705"/>
    </ligand>
</feature>
<feature type="region of interest" description="Linker" evidence="17">
    <location>
        <begin position="241"/>
        <end position="261"/>
    </location>
</feature>